<comment type="caution">
    <text evidence="2">The sequence shown here is derived from an EMBL/GenBank/DDBJ whole genome shotgun (WGS) entry which is preliminary data.</text>
</comment>
<accession>A0A7W8Y8P3</accession>
<evidence type="ECO:0000313" key="2">
    <source>
        <dbReference type="EMBL" id="MBB5597013.1"/>
    </source>
</evidence>
<protein>
    <submittedName>
        <fullName evidence="2">Uncharacterized protein involved in exopolysaccharide biosynthesis</fullName>
    </submittedName>
</protein>
<dbReference type="Proteomes" id="UP000523863">
    <property type="component" value="Unassembled WGS sequence"/>
</dbReference>
<keyword evidence="3" id="KW-1185">Reference proteome</keyword>
<sequence>MTSERLHPNLGDPVTEHTTSLENALARAEKNEKEAKRLLEDAKKKFADGDIPQSRLDELQRLYDLAVEDHSRTNRES</sequence>
<name>A0A7W8Y8P3_9MICC</name>
<reference evidence="2 3" key="1">
    <citation type="submission" date="2020-08" db="EMBL/GenBank/DDBJ databases">
        <title>Sequencing the genomes of 1000 actinobacteria strains.</title>
        <authorList>
            <person name="Klenk H.-P."/>
        </authorList>
    </citation>
    <scope>NUCLEOTIDE SEQUENCE [LARGE SCALE GENOMIC DNA]</scope>
    <source>
        <strain evidence="2 3">DSM 23694</strain>
    </source>
</reference>
<organism evidence="2 3">
    <name type="scientific">Neomicrococcus lactis</name>
    <dbReference type="NCBI Taxonomy" id="732241"/>
    <lineage>
        <taxon>Bacteria</taxon>
        <taxon>Bacillati</taxon>
        <taxon>Actinomycetota</taxon>
        <taxon>Actinomycetes</taxon>
        <taxon>Micrococcales</taxon>
        <taxon>Micrococcaceae</taxon>
        <taxon>Neomicrococcus</taxon>
    </lineage>
</organism>
<dbReference type="RefSeq" id="WP_183639829.1">
    <property type="nucleotide sequence ID" value="NZ_JACHBL010000001.1"/>
</dbReference>
<dbReference type="AlphaFoldDB" id="A0A7W8Y8P3"/>
<dbReference type="EMBL" id="JACHBL010000001">
    <property type="protein sequence ID" value="MBB5597013.1"/>
    <property type="molecule type" value="Genomic_DNA"/>
</dbReference>
<feature type="region of interest" description="Disordered" evidence="1">
    <location>
        <begin position="1"/>
        <end position="21"/>
    </location>
</feature>
<evidence type="ECO:0000256" key="1">
    <source>
        <dbReference type="SAM" id="MobiDB-lite"/>
    </source>
</evidence>
<evidence type="ECO:0000313" key="3">
    <source>
        <dbReference type="Proteomes" id="UP000523863"/>
    </source>
</evidence>
<gene>
    <name evidence="2" type="ORF">BKA12_000093</name>
</gene>
<proteinExistence type="predicted"/>